<dbReference type="SMART" id="SM00382">
    <property type="entry name" value="AAA"/>
    <property type="match status" value="1"/>
</dbReference>
<name>D9S1W2_THEOJ</name>
<dbReference type="InterPro" id="IPR003593">
    <property type="entry name" value="AAA+_ATPase"/>
</dbReference>
<dbReference type="InterPro" id="IPR027417">
    <property type="entry name" value="P-loop_NTPase"/>
</dbReference>
<dbReference type="EMBL" id="CP002131">
    <property type="protein sequence ID" value="ADL07389.1"/>
    <property type="molecule type" value="Genomic_DNA"/>
</dbReference>
<dbReference type="Pfam" id="PF00005">
    <property type="entry name" value="ABC_tran"/>
    <property type="match status" value="1"/>
</dbReference>
<keyword evidence="5" id="KW-0997">Cell inner membrane</keyword>
<reference evidence="11 12" key="1">
    <citation type="journal article" date="2010" name="Stand. Genomic Sci.">
        <title>Complete genome sequence of Thermosediminibacter oceani type strain (JW/IW-1228P).</title>
        <authorList>
            <person name="Pitluck S."/>
            <person name="Yasawong M."/>
            <person name="Munk C."/>
            <person name="Nolan M."/>
            <person name="Lapidus A."/>
            <person name="Lucas S."/>
            <person name="Glavina Del Rio T."/>
            <person name="Tice H."/>
            <person name="Cheng J.F."/>
            <person name="Bruce D."/>
            <person name="Detter C."/>
            <person name="Tapia R."/>
            <person name="Han C."/>
            <person name="Goodwin L."/>
            <person name="Liolios K."/>
            <person name="Ivanova N."/>
            <person name="Mavromatis K."/>
            <person name="Mikhailova N."/>
            <person name="Pati A."/>
            <person name="Chen A."/>
            <person name="Palaniappan K."/>
            <person name="Land M."/>
            <person name="Hauser L."/>
            <person name="Chang Y.J."/>
            <person name="Jeffries C.D."/>
            <person name="Rohde M."/>
            <person name="Spring S."/>
            <person name="Sikorski J."/>
            <person name="Goker M."/>
            <person name="Woyke T."/>
            <person name="Bristow J."/>
            <person name="Eisen J.A."/>
            <person name="Markowitz V."/>
            <person name="Hugenholtz P."/>
            <person name="Kyrpides N.C."/>
            <person name="Klenk H.P."/>
        </authorList>
    </citation>
    <scope>NUCLEOTIDE SEQUENCE [LARGE SCALE GENOMIC DNA]</scope>
    <source>
        <strain evidence="12">ATCC BAA-1034 / DSM 16646 / JW/IW-1228P</strain>
    </source>
</reference>
<keyword evidence="4" id="KW-1003">Cell membrane</keyword>
<dbReference type="Gene3D" id="3.40.50.300">
    <property type="entry name" value="P-loop containing nucleotide triphosphate hydrolases"/>
    <property type="match status" value="1"/>
</dbReference>
<evidence type="ECO:0000256" key="4">
    <source>
        <dbReference type="ARBA" id="ARBA00022475"/>
    </source>
</evidence>
<accession>D9S1W2</accession>
<dbReference type="FunFam" id="3.40.50.300:FF:000016">
    <property type="entry name" value="Oligopeptide ABC transporter ATP-binding component"/>
    <property type="match status" value="1"/>
</dbReference>
<sequence>MEGKILLEVKDLTVKFFTDDGVVTAVDRVSFDIKMGETLGMVGESGCGKSVTSLAIMRLLPSPPAKITSGKILFEGEDLLAKSEAEMRRIRGNRISMIFQEPMTSLNPVFTVGRQISEAIMLHQRLSGKEAVERAVEMLRLVGIPNPEKRYHEYPHQMSGGMHQRVMIAMALSCSPKLLVADEPTTALDVTIQAQILDLINRLKDQIGMSVLLITHDLGVVAETAERVVVMYAGQVVEEAACEDLFESPLHPYTAGLLKSIPSLGGEKGRLHVIEGTVPNPLNMPPGCRFNPRCPEAADVCRKKSPALLEMGNGRRVRCFLRGSHPEEV</sequence>
<evidence type="ECO:0000313" key="12">
    <source>
        <dbReference type="Proteomes" id="UP000000272"/>
    </source>
</evidence>
<gene>
    <name evidence="11" type="ordered locus">Toce_0617</name>
</gene>
<evidence type="ECO:0000256" key="8">
    <source>
        <dbReference type="ARBA" id="ARBA00022967"/>
    </source>
</evidence>
<dbReference type="GO" id="GO:0005524">
    <property type="term" value="F:ATP binding"/>
    <property type="evidence" value="ECO:0007669"/>
    <property type="project" value="UniProtKB-KW"/>
</dbReference>
<evidence type="ECO:0000256" key="5">
    <source>
        <dbReference type="ARBA" id="ARBA00022519"/>
    </source>
</evidence>
<dbReference type="GO" id="GO:0016887">
    <property type="term" value="F:ATP hydrolysis activity"/>
    <property type="evidence" value="ECO:0007669"/>
    <property type="project" value="InterPro"/>
</dbReference>
<keyword evidence="8" id="KW-1278">Translocase</keyword>
<dbReference type="HOGENOM" id="CLU_000604_1_23_9"/>
<dbReference type="SUPFAM" id="SSF52540">
    <property type="entry name" value="P-loop containing nucleoside triphosphate hydrolases"/>
    <property type="match status" value="1"/>
</dbReference>
<dbReference type="PANTHER" id="PTHR43297:SF14">
    <property type="entry name" value="ATPASE AAA-TYPE CORE DOMAIN-CONTAINING PROTEIN"/>
    <property type="match status" value="1"/>
</dbReference>
<keyword evidence="9" id="KW-0472">Membrane</keyword>
<evidence type="ECO:0000256" key="9">
    <source>
        <dbReference type="ARBA" id="ARBA00023136"/>
    </source>
</evidence>
<evidence type="ECO:0000259" key="10">
    <source>
        <dbReference type="PROSITE" id="PS50893"/>
    </source>
</evidence>
<dbReference type="InterPro" id="IPR013563">
    <property type="entry name" value="Oligopep_ABC_C"/>
</dbReference>
<dbReference type="Pfam" id="PF08352">
    <property type="entry name" value="oligo_HPY"/>
    <property type="match status" value="1"/>
</dbReference>
<keyword evidence="6" id="KW-0547">Nucleotide-binding</keyword>
<dbReference type="GO" id="GO:0015833">
    <property type="term" value="P:peptide transport"/>
    <property type="evidence" value="ECO:0007669"/>
    <property type="project" value="InterPro"/>
</dbReference>
<dbReference type="CDD" id="cd03257">
    <property type="entry name" value="ABC_NikE_OppD_transporters"/>
    <property type="match status" value="1"/>
</dbReference>
<dbReference type="NCBIfam" id="TIGR01727">
    <property type="entry name" value="oligo_HPY"/>
    <property type="match status" value="1"/>
</dbReference>
<keyword evidence="12" id="KW-1185">Reference proteome</keyword>
<dbReference type="OrthoDB" id="41661at2"/>
<evidence type="ECO:0000256" key="7">
    <source>
        <dbReference type="ARBA" id="ARBA00022840"/>
    </source>
</evidence>
<evidence type="ECO:0000256" key="1">
    <source>
        <dbReference type="ARBA" id="ARBA00004202"/>
    </source>
</evidence>
<dbReference type="GO" id="GO:0005886">
    <property type="term" value="C:plasma membrane"/>
    <property type="evidence" value="ECO:0007669"/>
    <property type="project" value="UniProtKB-SubCell"/>
</dbReference>
<dbReference type="PANTHER" id="PTHR43297">
    <property type="entry name" value="OLIGOPEPTIDE TRANSPORT ATP-BINDING PROTEIN APPD"/>
    <property type="match status" value="1"/>
</dbReference>
<dbReference type="Proteomes" id="UP000000272">
    <property type="component" value="Chromosome"/>
</dbReference>
<organism evidence="11 12">
    <name type="scientific">Thermosediminibacter oceani (strain ATCC BAA-1034 / DSM 16646 / JW/IW-1228P)</name>
    <dbReference type="NCBI Taxonomy" id="555079"/>
    <lineage>
        <taxon>Bacteria</taxon>
        <taxon>Bacillati</taxon>
        <taxon>Bacillota</taxon>
        <taxon>Clostridia</taxon>
        <taxon>Thermosediminibacterales</taxon>
        <taxon>Thermosediminibacteraceae</taxon>
        <taxon>Thermosediminibacter</taxon>
    </lineage>
</organism>
<proteinExistence type="inferred from homology"/>
<comment type="subcellular location">
    <subcellularLocation>
        <location evidence="1">Cell membrane</location>
        <topology evidence="1">Peripheral membrane protein</topology>
    </subcellularLocation>
</comment>
<keyword evidence="3" id="KW-0813">Transport</keyword>
<evidence type="ECO:0000256" key="6">
    <source>
        <dbReference type="ARBA" id="ARBA00022741"/>
    </source>
</evidence>
<dbReference type="RefSeq" id="WP_013275436.1">
    <property type="nucleotide sequence ID" value="NC_014377.1"/>
</dbReference>
<evidence type="ECO:0000256" key="3">
    <source>
        <dbReference type="ARBA" id="ARBA00022448"/>
    </source>
</evidence>
<dbReference type="AlphaFoldDB" id="D9S1W2"/>
<feature type="domain" description="ABC transporter" evidence="10">
    <location>
        <begin position="7"/>
        <end position="258"/>
    </location>
</feature>
<dbReference type="InterPro" id="IPR003439">
    <property type="entry name" value="ABC_transporter-like_ATP-bd"/>
</dbReference>
<dbReference type="InterPro" id="IPR050388">
    <property type="entry name" value="ABC_Ni/Peptide_Import"/>
</dbReference>
<keyword evidence="7" id="KW-0067">ATP-binding</keyword>
<evidence type="ECO:0000256" key="2">
    <source>
        <dbReference type="ARBA" id="ARBA00005417"/>
    </source>
</evidence>
<dbReference type="eggNOG" id="COG0444">
    <property type="taxonomic scope" value="Bacteria"/>
</dbReference>
<dbReference type="PROSITE" id="PS50893">
    <property type="entry name" value="ABC_TRANSPORTER_2"/>
    <property type="match status" value="1"/>
</dbReference>
<dbReference type="STRING" id="555079.Toce_0617"/>
<evidence type="ECO:0000313" key="11">
    <source>
        <dbReference type="EMBL" id="ADL07389.1"/>
    </source>
</evidence>
<comment type="similarity">
    <text evidence="2">Belongs to the ABC transporter superfamily.</text>
</comment>
<protein>
    <submittedName>
        <fullName evidence="11">Oligopeptide/dipeptide ABC transporter, ATPase subunit</fullName>
    </submittedName>
</protein>
<dbReference type="KEGG" id="toc:Toce_0617"/>